<dbReference type="Proteomes" id="UP000033123">
    <property type="component" value="Chromosome"/>
</dbReference>
<evidence type="ECO:0000256" key="3">
    <source>
        <dbReference type="ARBA" id="ARBA00022737"/>
    </source>
</evidence>
<evidence type="ECO:0000256" key="1">
    <source>
        <dbReference type="ARBA" id="ARBA00004613"/>
    </source>
</evidence>
<dbReference type="HOGENOM" id="CLU_233016_0_0_2"/>
<reference evidence="8 9" key="1">
    <citation type="submission" date="2014-07" db="EMBL/GenBank/DDBJ databases">
        <title>Methanogenic archaea and the global carbon cycle.</title>
        <authorList>
            <person name="Henriksen J.R."/>
            <person name="Luke J."/>
            <person name="Reinhart S."/>
            <person name="Benedict M.N."/>
            <person name="Youngblut N.D."/>
            <person name="Metcalf M.E."/>
            <person name="Whitaker R.J."/>
            <person name="Metcalf W.W."/>
        </authorList>
    </citation>
    <scope>NUCLEOTIDE SEQUENCE [LARGE SCALE GENOMIC DNA]</scope>
    <source>
        <strain evidence="8 9">C2J</strain>
    </source>
</reference>
<evidence type="ECO:0000256" key="4">
    <source>
        <dbReference type="ARBA" id="ARBA00023026"/>
    </source>
</evidence>
<dbReference type="Gene3D" id="2.180.10.10">
    <property type="entry name" value="RHS repeat-associated core"/>
    <property type="match status" value="3"/>
</dbReference>
<dbReference type="EMBL" id="CP009508">
    <property type="protein sequence ID" value="AKB36662.1"/>
    <property type="molecule type" value="Genomic_DNA"/>
</dbReference>
<dbReference type="PANTHER" id="PTHR43032:SF3">
    <property type="entry name" value="PROTEIN-METHIONINE-SULFOXIDE REDUCTASE CATALYTIC SUBUNIT MSRP"/>
    <property type="match status" value="1"/>
</dbReference>
<dbReference type="InterPro" id="IPR006530">
    <property type="entry name" value="YD"/>
</dbReference>
<dbReference type="InterPro" id="IPR031325">
    <property type="entry name" value="RHS_repeat"/>
</dbReference>
<dbReference type="KEGG" id="msj:MSSAC_2072"/>
<dbReference type="Pfam" id="PF05593">
    <property type="entry name" value="RHS_repeat"/>
    <property type="match status" value="2"/>
</dbReference>
<feature type="domain" description="Insecticide toxin TcdB middle/N-terminal" evidence="6">
    <location>
        <begin position="600"/>
        <end position="728"/>
    </location>
</feature>
<evidence type="ECO:0000256" key="2">
    <source>
        <dbReference type="ARBA" id="ARBA00022525"/>
    </source>
</evidence>
<keyword evidence="4" id="KW-0843">Virulence</keyword>
<dbReference type="PATRIC" id="fig|1434118.4.peg.2652"/>
<evidence type="ECO:0008006" key="10">
    <source>
        <dbReference type="Google" id="ProtNLM"/>
    </source>
</evidence>
<dbReference type="SUPFAM" id="SSF69318">
    <property type="entry name" value="Integrin alpha N-terminal domain"/>
    <property type="match status" value="1"/>
</dbReference>
<dbReference type="NCBIfam" id="TIGR01643">
    <property type="entry name" value="YD_repeat_2x"/>
    <property type="match status" value="1"/>
</dbReference>
<keyword evidence="2" id="KW-0964">Secreted</keyword>
<feature type="domain" description="DUF2341" evidence="5">
    <location>
        <begin position="1059"/>
        <end position="1140"/>
    </location>
</feature>
<dbReference type="InterPro" id="IPR056823">
    <property type="entry name" value="TEN-like_YD-shell"/>
</dbReference>
<dbReference type="InterPro" id="IPR022045">
    <property type="entry name" value="TcdB_toxin_mid/N"/>
</dbReference>
<dbReference type="InterPro" id="IPR028994">
    <property type="entry name" value="Integrin_alpha_N"/>
</dbReference>
<dbReference type="GO" id="GO:0005737">
    <property type="term" value="C:cytoplasm"/>
    <property type="evidence" value="ECO:0007669"/>
    <property type="project" value="InterPro"/>
</dbReference>
<dbReference type="Pfam" id="PF25023">
    <property type="entry name" value="TEN_YD-shell"/>
    <property type="match status" value="2"/>
</dbReference>
<dbReference type="STRING" id="1434118.MSSAC_2072"/>
<evidence type="ECO:0000259" key="7">
    <source>
        <dbReference type="Pfam" id="PF25023"/>
    </source>
</evidence>
<dbReference type="GO" id="GO:0005576">
    <property type="term" value="C:extracellular region"/>
    <property type="evidence" value="ECO:0007669"/>
    <property type="project" value="UniProtKB-SubCell"/>
</dbReference>
<sequence length="2151" mass="241513">MDEDTETVSADTISTATKASGDEAPLKDAKAYLSPNLENENNYFDTSLFTGSFVYSYPIETLKGRAGLEPEISLTYSSATGSKGTYGSLGMGWSLNENCIIRDTRYTPENTNDDRFILVLDGSTYKLVYVEEDDSYHTETESFMKIEKSTTSSNSFGDYWILNIPDGTKYRFGYNTDSEQRNSVASRNYVSKWWLDLVEDVNGNQIKYTYLENPVSGEVGSTYLDSITYNDNHAVIDFEFTEKPRVFTIYEYSNKIIEKNLISSITVRNDETVLWKYDLDYETQQLKLHLKSITKTGLNNEEFQPTVFEYDSLTGGWQESDSWISPACLSGRDKGIRFVDVNGDGLEDLVQGYKDDLSRIRCSTWINTGDGWELNSSWEPPTYFRDYTHDTGARLADVNGDGLVDIIQHGTDISSAWLNTGVGWEQNNSWIPPLRFGWLKDYGVRVLDVNGDGLVDIIKGYKSGSRLYYDAYLNTGAGWIQDNSWNPPTYFTYESLDKGVQLADLNGDGLVDIAKLDSAWLNTGSGWEQDNSWASPVSLRSDRGVGLVDVNGDGLADILQSYYNDVGYTYDAWINTGNGWERDNSWNSPVLFASYGKGQGVRFADLNGDGLTDIVKAGYGDYYTWINTNTESTENYKTPGLLKKIQHPTGGSTAIKYEPSTLFDNTGEDSVSDLAISMWVTSSVTRDNGITGTGSVVSTTDYTYKNGMQYFDPPEEIEFRGFGEVTVENEYSIVKHFFHQDNVLKGIEHHTEVRDKNGNLYSSSNTEYTAQEIYPDVNLILLDSESKTQFDGLVQDPSSSAGWSSFIEYNEYDDYGNPLSITDYGDVNTTGDGKYYHFEYANAVNPWVLGKKTHEWVEDSDHVKKSESWYYYDETNDNSAISKGQLTKTVSWNNMGDNPNVLYDYDAYGNIIRITNPEGVSKDIEYDANHLYPVSIENVLGQKECYEFNDLGRITKITDSNSVSTEYAYDDLHRITKVLKVDDTPDSPSIEYTYYQDGVAPEKILTKTKGYGIEKNNYIINGSVFSSYKTITISSPADGTLTDYQISFDIDYDPEMQSDFDDLRFVDENGILLPYWIEEKTNSVSAKVWIKVPEIDGTYGTTIKMCYGNSIASSASNGNAVFDFFDDFESGIIDSAKWNEVGSPTIVDDDGDKVLKVTPNNGVNTFNKFSGTEYVVGGLMKFSSFGNYGPRMTLDVRYPNDKKAHVTYRIESYADGTGELGTLIRYEYDSERVTVAQARPSWSTGVWNRFSFSSTNSTQKLTINDLVLSGTYANNLSGSINIHTWDSGNEIRFSYIYVHKFTSSEPTYVVEDTETVYDDGSINPSHSTFDSTDSYDGFGQLIQNKYEGEDGWIIQNTAYNELGLVESAEIPHYSDQTGLSVTYEYDATGRPTVITNTDGTTLTYDYNLDDTTITNQNGVDKTLTSDVFGNIVKVYEFNEGETYVTSYSYDALNNLIEITPGFNDPQAPPSVYFTYDSLGRKVAMDDPDMGSWTYEYDLNGNLINQTDSREVSTTLSYDDLDRVTAIDYPDDEDVSFTYDLEFNGTLSRVTKGSASSSYDYDLRYRVESETLTIDGTPYTTSYDYDSMDRVTGITYPNSEAVSLTYNAQTLLESVDGVIDDLDYNTRNQITRKEYSNGVITTYTYDSQKLLLDRIYSAGLQDLNYDFDNVGNVLEIADNTQNTVKTYGYDDLDRLVSADMSVNSVPTYQRDFTYDRYGSIRQVDNNGATISSYGYSATPSHAPVTYNGNTLDYDANGNLVDDEDFIYVYNDANQLSEVRYSANNSLVEKYWYDANGQRIKKQNSDGEFAYYINKFYEIDNGTATSYFFRDDERVAKETSESMEWYLSDHIGSISLMVDENGLEVERTDYFPYGQVQSGGLEKYGFTGQENDADTGLMYYGARYYSPEYRVFVQPDTMLPDPYNPQALNRYSYALNNPVKYTDPSGHYVETAIDLAFLAMDINDIRTGNADKWTYIGLATDVVCAALPGVTGGRLGVQALEETVTHADNVGDLFKLLDKTVDAEKKINDVTDAGQAVNHVGDALGALDWGSVLSKTGETRREHVMLHADAVNGKAIHGVFNGDPIEMTNKAWANRGSIKPIREGNADIYYIPYENAGIELGDKGSKETLSYVKIVVQQDTNKLISSYPSKLPE</sequence>
<protein>
    <recommendedName>
        <fullName evidence="10">Insecticide toxin TcdB middle/N-terminal domain-containing protein</fullName>
    </recommendedName>
</protein>
<evidence type="ECO:0000259" key="5">
    <source>
        <dbReference type="Pfam" id="PF10102"/>
    </source>
</evidence>
<keyword evidence="3" id="KW-0677">Repeat</keyword>
<dbReference type="InterPro" id="IPR018765">
    <property type="entry name" value="DUF2341"/>
</dbReference>
<dbReference type="NCBIfam" id="TIGR03696">
    <property type="entry name" value="Rhs_assc_core"/>
    <property type="match status" value="1"/>
</dbReference>
<feature type="domain" description="Teneurin-like YD-shell" evidence="7">
    <location>
        <begin position="1681"/>
        <end position="1937"/>
    </location>
</feature>
<gene>
    <name evidence="8" type="ORF">MSSAC_2072</name>
</gene>
<name>A0A0E3PNA3_9EURY</name>
<feature type="domain" description="Teneurin-like YD-shell" evidence="7">
    <location>
        <begin position="1441"/>
        <end position="1539"/>
    </location>
</feature>
<evidence type="ECO:0000259" key="6">
    <source>
        <dbReference type="Pfam" id="PF12256"/>
    </source>
</evidence>
<dbReference type="RefSeq" id="WP_048182429.1">
    <property type="nucleotide sequence ID" value="NZ_CP009508.1"/>
</dbReference>
<evidence type="ECO:0000313" key="9">
    <source>
        <dbReference type="Proteomes" id="UP000033123"/>
    </source>
</evidence>
<dbReference type="Pfam" id="PF03534">
    <property type="entry name" value="SpvB"/>
    <property type="match status" value="1"/>
</dbReference>
<dbReference type="InterPro" id="IPR003284">
    <property type="entry name" value="Sal_SpvB"/>
</dbReference>
<dbReference type="Pfam" id="PF10102">
    <property type="entry name" value="DUF2341"/>
    <property type="match status" value="1"/>
</dbReference>
<comment type="subcellular location">
    <subcellularLocation>
        <location evidence="1">Secreted</location>
    </subcellularLocation>
</comment>
<organism evidence="8 9">
    <name type="scientific">Methanosarcina siciliae C2J</name>
    <dbReference type="NCBI Taxonomy" id="1434118"/>
    <lineage>
        <taxon>Archaea</taxon>
        <taxon>Methanobacteriati</taxon>
        <taxon>Methanobacteriota</taxon>
        <taxon>Stenosarchaea group</taxon>
        <taxon>Methanomicrobia</taxon>
        <taxon>Methanosarcinales</taxon>
        <taxon>Methanosarcinaceae</taxon>
        <taxon>Methanosarcina</taxon>
    </lineage>
</organism>
<proteinExistence type="predicted"/>
<dbReference type="PANTHER" id="PTHR43032">
    <property type="entry name" value="PROTEIN-METHIONINE-SULFOXIDE REDUCTASE"/>
    <property type="match status" value="1"/>
</dbReference>
<dbReference type="InterPro" id="IPR022385">
    <property type="entry name" value="Rhs_assc_core"/>
</dbReference>
<accession>A0A0E3PNA3</accession>
<dbReference type="GeneID" id="24871681"/>
<evidence type="ECO:0000313" key="8">
    <source>
        <dbReference type="EMBL" id="AKB36662.1"/>
    </source>
</evidence>
<dbReference type="Pfam" id="PF12256">
    <property type="entry name" value="TcdB_toxin_midN"/>
    <property type="match status" value="1"/>
</dbReference>